<reference evidence="3" key="1">
    <citation type="journal article" date="2014" name="Int. J. Syst. Evol. Microbiol.">
        <title>Complete genome of a new Firmicutes species belonging to the dominant human colonic microbiota ('Ruminococcus bicirculans') reveals two chromosomes and a selective capacity to utilize plant glucans.</title>
        <authorList>
            <consortium name="NISC Comparative Sequencing Program"/>
            <person name="Wegmann U."/>
            <person name="Louis P."/>
            <person name="Goesmann A."/>
            <person name="Henrissat B."/>
            <person name="Duncan S.H."/>
            <person name="Flint H.J."/>
        </authorList>
    </citation>
    <scope>NUCLEOTIDE SEQUENCE</scope>
    <source>
        <strain evidence="3">CECT 7398</strain>
    </source>
</reference>
<dbReference type="PANTHER" id="PTHR38037:SF2">
    <property type="entry name" value="ATP-DEPENDENT ZINC PROTEASE DOMAIN-CONTAINING PROTEIN-RELATED"/>
    <property type="match status" value="1"/>
</dbReference>
<dbReference type="InterPro" id="IPR021109">
    <property type="entry name" value="Peptidase_aspartic_dom_sf"/>
</dbReference>
<keyword evidence="1" id="KW-0732">Signal</keyword>
<sequence length="625" mass="70618">MNNTVLTMILSSALIFTPLSGSETLSATTTNPVYQVDKKLVLGRIEKVYYDGIPELENIPFTGKIDTGADTTSIHAENIVLSSRHPNFKHLNGDDLLWAIVNDRRANKRERTTDTYLSYLVTVSYTIHHPYTGKEIRIKVPLERISIVRSRSSKKPILRPAIRLPLTIGNRTVETMVNLTDRSQFSAPILIGKTFLKDNAWVMAGYDYLQEQPRAQRIGTKETIQIHGMSYPVSLTTSSRFSNAHAIDIDINKKRKQVTFKLESNHGERKTMTLPIIRFLNTSQGPRPMVYLPVTINAQQTQPWLVYLIDRGDKQSKIRLGLDMISEYFIVNTGKQHQFKYLNNDQSGLGDAPFVVSPNETLKLDDKFSVPAKPTFTVDTPLLRVSGFDISKKNGQKSVTFALKDPHGKTQSLTKPVLRTLRVGDASRPVVEGQFQFNGQQHTIEFALDKLDEHNPHPFFLLGHNMEKNGVFLNTRTKNLLSPVPLFKAGYIEVADVEGLRFPVKLDTGADVSSINAQNIKRFQKEGKDMVTFTYANDAGLTKEFTREVVDVMNIKAKAGEQANQRPVVLMRVRLNHLERTIKVNLQDRGRFHYSMILGKNFLQYGALVSSDARYILTSKPDSEQ</sequence>
<organism evidence="3 5">
    <name type="scientific">Vibrio ostreicida</name>
    <dbReference type="NCBI Taxonomy" id="526588"/>
    <lineage>
        <taxon>Bacteria</taxon>
        <taxon>Pseudomonadati</taxon>
        <taxon>Pseudomonadota</taxon>
        <taxon>Gammaproteobacteria</taxon>
        <taxon>Vibrionales</taxon>
        <taxon>Vibrionaceae</taxon>
        <taxon>Vibrio</taxon>
    </lineage>
</organism>
<dbReference type="PANTHER" id="PTHR38037">
    <property type="entry name" value="ZN_PROTEASE DOMAIN-CONTAINING PROTEIN"/>
    <property type="match status" value="1"/>
</dbReference>
<reference evidence="3" key="3">
    <citation type="submission" date="2023-06" db="EMBL/GenBank/DDBJ databases">
        <authorList>
            <person name="Lucena T."/>
            <person name="Sun Q."/>
        </authorList>
    </citation>
    <scope>NUCLEOTIDE SEQUENCE</scope>
    <source>
        <strain evidence="3">CECT 7398</strain>
    </source>
</reference>
<dbReference type="InterPro" id="IPR008503">
    <property type="entry name" value="Asp_endopeptidase"/>
</dbReference>
<dbReference type="RefSeq" id="WP_170883683.1">
    <property type="nucleotide sequence ID" value="NZ_JABEYA020000020.1"/>
</dbReference>
<feature type="domain" description="Retropepsin-like aspartic endopeptidase" evidence="2">
    <location>
        <begin position="499"/>
        <end position="617"/>
    </location>
</feature>
<protein>
    <submittedName>
        <fullName evidence="3">RimK/LysX family protein</fullName>
    </submittedName>
</protein>
<evidence type="ECO:0000259" key="2">
    <source>
        <dbReference type="Pfam" id="PF05618"/>
    </source>
</evidence>
<keyword evidence="5" id="KW-1185">Reference proteome</keyword>
<gene>
    <name evidence="3" type="ORF">QWZ16_01990</name>
    <name evidence="4" type="ORF">QWZ16_15225</name>
</gene>
<feature type="chain" id="PRO_5045032446" evidence="1">
    <location>
        <begin position="22"/>
        <end position="625"/>
    </location>
</feature>
<accession>A0ABT8BQE0</accession>
<dbReference type="EMBL" id="JAUFQC010000001">
    <property type="protein sequence ID" value="MDN3608549.1"/>
    <property type="molecule type" value="Genomic_DNA"/>
</dbReference>
<name>A0ABT8BQE0_9VIBR</name>
<reference evidence="5" key="2">
    <citation type="journal article" date="2019" name="Int. J. Syst. Evol. Microbiol.">
        <title>The Global Catalogue of Microorganisms (GCM) 10K type strain sequencing project: providing services to taxonomists for standard genome sequencing and annotation.</title>
        <authorList>
            <consortium name="The Broad Institute Genomics Platform"/>
            <consortium name="The Broad Institute Genome Sequencing Center for Infectious Disease"/>
            <person name="Wu L."/>
            <person name="Ma J."/>
        </authorList>
    </citation>
    <scope>NUCLEOTIDE SEQUENCE [LARGE SCALE GENOMIC DNA]</scope>
    <source>
        <strain evidence="5">CECT 7398</strain>
    </source>
</reference>
<feature type="domain" description="Retropepsin-like aspartic endopeptidase" evidence="2">
    <location>
        <begin position="137"/>
        <end position="212"/>
    </location>
</feature>
<feature type="signal peptide" evidence="1">
    <location>
        <begin position="1"/>
        <end position="21"/>
    </location>
</feature>
<dbReference type="EMBL" id="JAUFQC010000006">
    <property type="protein sequence ID" value="MDN3611026.1"/>
    <property type="molecule type" value="Genomic_DNA"/>
</dbReference>
<dbReference type="SUPFAM" id="SSF50630">
    <property type="entry name" value="Acid proteases"/>
    <property type="match status" value="4"/>
</dbReference>
<evidence type="ECO:0000313" key="5">
    <source>
        <dbReference type="Proteomes" id="UP001238540"/>
    </source>
</evidence>
<proteinExistence type="predicted"/>
<dbReference type="Pfam" id="PF05618">
    <property type="entry name" value="Zn_protease"/>
    <property type="match status" value="2"/>
</dbReference>
<evidence type="ECO:0000313" key="4">
    <source>
        <dbReference type="EMBL" id="MDN3611026.1"/>
    </source>
</evidence>
<dbReference type="Proteomes" id="UP001238540">
    <property type="component" value="Unassembled WGS sequence"/>
</dbReference>
<dbReference type="Gene3D" id="2.40.70.10">
    <property type="entry name" value="Acid Proteases"/>
    <property type="match status" value="2"/>
</dbReference>
<evidence type="ECO:0000256" key="1">
    <source>
        <dbReference type="SAM" id="SignalP"/>
    </source>
</evidence>
<comment type="caution">
    <text evidence="3">The sequence shown here is derived from an EMBL/GenBank/DDBJ whole genome shotgun (WGS) entry which is preliminary data.</text>
</comment>
<evidence type="ECO:0000313" key="3">
    <source>
        <dbReference type="EMBL" id="MDN3608549.1"/>
    </source>
</evidence>